<dbReference type="Proteomes" id="UP000248340">
    <property type="component" value="Unassembled WGS sequence"/>
</dbReference>
<dbReference type="OrthoDB" id="10270104at2759"/>
<dbReference type="VEuPathDB" id="FungiDB:BO82DRAFT_100881"/>
<proteinExistence type="predicted"/>
<dbReference type="EMBL" id="KZ821706">
    <property type="protein sequence ID" value="PYH80896.1"/>
    <property type="molecule type" value="Genomic_DNA"/>
</dbReference>
<protein>
    <submittedName>
        <fullName evidence="2">Uncharacterized protein</fullName>
    </submittedName>
</protein>
<feature type="chain" id="PRO_5016437038" evidence="1">
    <location>
        <begin position="18"/>
        <end position="86"/>
    </location>
</feature>
<feature type="signal peptide" evidence="1">
    <location>
        <begin position="1"/>
        <end position="17"/>
    </location>
</feature>
<organism evidence="2 3">
    <name type="scientific">Aspergillus uvarum CBS 121591</name>
    <dbReference type="NCBI Taxonomy" id="1448315"/>
    <lineage>
        <taxon>Eukaryota</taxon>
        <taxon>Fungi</taxon>
        <taxon>Dikarya</taxon>
        <taxon>Ascomycota</taxon>
        <taxon>Pezizomycotina</taxon>
        <taxon>Eurotiomycetes</taxon>
        <taxon>Eurotiomycetidae</taxon>
        <taxon>Eurotiales</taxon>
        <taxon>Aspergillaceae</taxon>
        <taxon>Aspergillus</taxon>
        <taxon>Aspergillus subgen. Circumdati</taxon>
    </lineage>
</organism>
<evidence type="ECO:0000313" key="3">
    <source>
        <dbReference type="Proteomes" id="UP000248340"/>
    </source>
</evidence>
<name>A0A319C4W6_9EURO</name>
<dbReference type="GeneID" id="37132471"/>
<evidence type="ECO:0000256" key="1">
    <source>
        <dbReference type="SAM" id="SignalP"/>
    </source>
</evidence>
<keyword evidence="1" id="KW-0732">Signal</keyword>
<evidence type="ECO:0000313" key="2">
    <source>
        <dbReference type="EMBL" id="PYH80896.1"/>
    </source>
</evidence>
<keyword evidence="3" id="KW-1185">Reference proteome</keyword>
<sequence>MAACCFFSFLVFRLITGQFDDLRSHHFFCWWSFIIPVDRSQIKGRHWVFALVLSSLVFGLGELGRSPRFADGVIFLLSLPILAVGR</sequence>
<dbReference type="AlphaFoldDB" id="A0A319C4W6"/>
<reference evidence="2 3" key="1">
    <citation type="submission" date="2016-12" db="EMBL/GenBank/DDBJ databases">
        <title>The genomes of Aspergillus section Nigri reveals drivers in fungal speciation.</title>
        <authorList>
            <consortium name="DOE Joint Genome Institute"/>
            <person name="Vesth T.C."/>
            <person name="Nybo J."/>
            <person name="Theobald S."/>
            <person name="Brandl J."/>
            <person name="Frisvad J.C."/>
            <person name="Nielsen K.F."/>
            <person name="Lyhne E.K."/>
            <person name="Kogle M.E."/>
            <person name="Kuo A."/>
            <person name="Riley R."/>
            <person name="Clum A."/>
            <person name="Nolan M."/>
            <person name="Lipzen A."/>
            <person name="Salamov A."/>
            <person name="Henrissat B."/>
            <person name="Wiebenga A."/>
            <person name="De Vries R.P."/>
            <person name="Grigoriev I.V."/>
            <person name="Mortensen U.H."/>
            <person name="Andersen M.R."/>
            <person name="Baker S.E."/>
        </authorList>
    </citation>
    <scope>NUCLEOTIDE SEQUENCE [LARGE SCALE GENOMIC DNA]</scope>
    <source>
        <strain evidence="2 3">CBS 121591</strain>
    </source>
</reference>
<accession>A0A319C4W6</accession>
<gene>
    <name evidence="2" type="ORF">BO82DRAFT_100881</name>
</gene>
<dbReference type="RefSeq" id="XP_025491096.1">
    <property type="nucleotide sequence ID" value="XM_025629730.1"/>
</dbReference>